<dbReference type="PANTHER" id="PTHR44942">
    <property type="entry name" value="METHYLTRANSF_11 DOMAIN-CONTAINING PROTEIN"/>
    <property type="match status" value="1"/>
</dbReference>
<dbReference type="AlphaFoldDB" id="A0A7S0UQN3"/>
<keyword evidence="3" id="KW-0808">Transferase</keyword>
<dbReference type="CDD" id="cd02440">
    <property type="entry name" value="AdoMet_MTases"/>
    <property type="match status" value="1"/>
</dbReference>
<protein>
    <recommendedName>
        <fullName evidence="4">Methyltransferase type 11 domain-containing protein</fullName>
    </recommendedName>
</protein>
<sequence length="299" mass="33756">MTMVDVRSNHILFANSSQSNNYKLSRPTYPTTLYDTIFSELKKTSAAAGRQSKLSLDTSPTYDLAVDIATGTGQVVDAIVSHFKHILATDISKSQLSEAKPHPNVTYQCRDASDTGLSDTSVDLITVGQAMHWFDQPAFFSEAARILRPGGLLAYWTYDFGHLTEPGSPEDAVFRKLRWGTLNGYWAPGMDSVVRKYEDVYPGDYFKAIQRYDLKLDDVYFNIDDMANYTRSWSGYQTYRKKNPSHDPVDDLYEGMAKVVKQRRDVAATAEAATNANRFLYRRALTLFIAHTPKLLKRA</sequence>
<evidence type="ECO:0000256" key="1">
    <source>
        <dbReference type="ARBA" id="ARBA00008361"/>
    </source>
</evidence>
<dbReference type="InterPro" id="IPR029063">
    <property type="entry name" value="SAM-dependent_MTases_sf"/>
</dbReference>
<dbReference type="Pfam" id="PF08241">
    <property type="entry name" value="Methyltransf_11"/>
    <property type="match status" value="1"/>
</dbReference>
<evidence type="ECO:0000259" key="4">
    <source>
        <dbReference type="Pfam" id="PF08241"/>
    </source>
</evidence>
<comment type="similarity">
    <text evidence="1">Belongs to the methyltransferase superfamily.</text>
</comment>
<accession>A0A7S0UQN3</accession>
<dbReference type="PANTHER" id="PTHR44942:SF4">
    <property type="entry name" value="METHYLTRANSFERASE TYPE 11 DOMAIN-CONTAINING PROTEIN"/>
    <property type="match status" value="1"/>
</dbReference>
<dbReference type="GO" id="GO:0032259">
    <property type="term" value="P:methylation"/>
    <property type="evidence" value="ECO:0007669"/>
    <property type="project" value="UniProtKB-KW"/>
</dbReference>
<name>A0A7S0UQN3_9CHLO</name>
<proteinExistence type="inferred from homology"/>
<evidence type="ECO:0000313" key="5">
    <source>
        <dbReference type="EMBL" id="CAD8769138.1"/>
    </source>
</evidence>
<evidence type="ECO:0000256" key="3">
    <source>
        <dbReference type="ARBA" id="ARBA00022679"/>
    </source>
</evidence>
<dbReference type="InterPro" id="IPR051052">
    <property type="entry name" value="Diverse_substrate_MTase"/>
</dbReference>
<dbReference type="GO" id="GO:0008757">
    <property type="term" value="F:S-adenosylmethionine-dependent methyltransferase activity"/>
    <property type="evidence" value="ECO:0007669"/>
    <property type="project" value="InterPro"/>
</dbReference>
<dbReference type="SUPFAM" id="SSF53335">
    <property type="entry name" value="S-adenosyl-L-methionine-dependent methyltransferases"/>
    <property type="match status" value="1"/>
</dbReference>
<dbReference type="EMBL" id="HBFM01008674">
    <property type="protein sequence ID" value="CAD8769138.1"/>
    <property type="molecule type" value="Transcribed_RNA"/>
</dbReference>
<reference evidence="5" key="1">
    <citation type="submission" date="2021-01" db="EMBL/GenBank/DDBJ databases">
        <authorList>
            <person name="Corre E."/>
            <person name="Pelletier E."/>
            <person name="Niang G."/>
            <person name="Scheremetjew M."/>
            <person name="Finn R."/>
            <person name="Kale V."/>
            <person name="Holt S."/>
            <person name="Cochrane G."/>
            <person name="Meng A."/>
            <person name="Brown T."/>
            <person name="Cohen L."/>
        </authorList>
    </citation>
    <scope>NUCLEOTIDE SEQUENCE</scope>
    <source>
        <strain evidence="5">SAG 63-3</strain>
    </source>
</reference>
<evidence type="ECO:0000256" key="2">
    <source>
        <dbReference type="ARBA" id="ARBA00022603"/>
    </source>
</evidence>
<organism evidence="5">
    <name type="scientific">Polytomella parva</name>
    <dbReference type="NCBI Taxonomy" id="51329"/>
    <lineage>
        <taxon>Eukaryota</taxon>
        <taxon>Viridiplantae</taxon>
        <taxon>Chlorophyta</taxon>
        <taxon>core chlorophytes</taxon>
        <taxon>Chlorophyceae</taxon>
        <taxon>CS clade</taxon>
        <taxon>Chlamydomonadales</taxon>
        <taxon>Chlamydomonadaceae</taxon>
        <taxon>Polytomella</taxon>
    </lineage>
</organism>
<dbReference type="InterPro" id="IPR013216">
    <property type="entry name" value="Methyltransf_11"/>
</dbReference>
<feature type="domain" description="Methyltransferase type 11" evidence="4">
    <location>
        <begin position="66"/>
        <end position="154"/>
    </location>
</feature>
<dbReference type="Gene3D" id="3.40.50.150">
    <property type="entry name" value="Vaccinia Virus protein VP39"/>
    <property type="match status" value="1"/>
</dbReference>
<gene>
    <name evidence="5" type="ORF">PPAR00522_LOCUS5536</name>
</gene>
<keyword evidence="2" id="KW-0489">Methyltransferase</keyword>